<evidence type="ECO:0000256" key="2">
    <source>
        <dbReference type="ARBA" id="ARBA00022475"/>
    </source>
</evidence>
<evidence type="ECO:0000256" key="3">
    <source>
        <dbReference type="ARBA" id="ARBA00022692"/>
    </source>
</evidence>
<dbReference type="PANTHER" id="PTHR34857:SF2">
    <property type="entry name" value="SLL0384 PROTEIN"/>
    <property type="match status" value="1"/>
</dbReference>
<sequence>MTISPPSTRIGTVFILLVLIGLSLLNNLFCLLICLSIICLLGGLLVRNAFITVRHATGVWIFFVLTGISLLWTEEGRYLAPVLLIKMLSMWLWIVIWIKWVDFERILSTLERLGIPSTLVHIIAFTARFLPILSQRLRMMLAAQSSRGARKGIHPFQLRNLAGGIGCLLLSSFEQSENVEHAMKSRGFNGVFPLLVEDDVSIPYGSLIIIFIFVSIVWSGVVYDVLCHTCR</sequence>
<keyword evidence="2" id="KW-1003">Cell membrane</keyword>
<dbReference type="GO" id="GO:0005886">
    <property type="term" value="C:plasma membrane"/>
    <property type="evidence" value="ECO:0007669"/>
    <property type="project" value="UniProtKB-ARBA"/>
</dbReference>
<comment type="subcellular location">
    <subcellularLocation>
        <location evidence="1">Membrane</location>
        <topology evidence="1">Multi-pass membrane protein</topology>
    </subcellularLocation>
</comment>
<feature type="transmembrane region" description="Helical" evidence="6">
    <location>
        <begin position="202"/>
        <end position="226"/>
    </location>
</feature>
<reference evidence="7 8" key="1">
    <citation type="submission" date="2014-10" db="EMBL/GenBank/DDBJ databases">
        <title>Draft genome of anammox bacterium scalindua brodae, obtained using differential coverage binning of sequence data from two enrichment reactors.</title>
        <authorList>
            <person name="Speth D.R."/>
            <person name="Russ L."/>
            <person name="Kartal B."/>
            <person name="Op den Camp H.J."/>
            <person name="Dutilh B.E."/>
            <person name="Jetten M.S."/>
        </authorList>
    </citation>
    <scope>NUCLEOTIDE SEQUENCE [LARGE SCALE GENOMIC DNA]</scope>
    <source>
        <strain evidence="7">RU1</strain>
    </source>
</reference>
<dbReference type="PANTHER" id="PTHR34857">
    <property type="entry name" value="SLL0384 PROTEIN"/>
    <property type="match status" value="1"/>
</dbReference>
<keyword evidence="4 6" id="KW-1133">Transmembrane helix</keyword>
<dbReference type="Pfam" id="PF02361">
    <property type="entry name" value="CbiQ"/>
    <property type="match status" value="1"/>
</dbReference>
<evidence type="ECO:0000313" key="8">
    <source>
        <dbReference type="Proteomes" id="UP000030652"/>
    </source>
</evidence>
<keyword evidence="5 6" id="KW-0472">Membrane</keyword>
<evidence type="ECO:0000313" key="7">
    <source>
        <dbReference type="EMBL" id="KHE93083.1"/>
    </source>
</evidence>
<evidence type="ECO:0000256" key="4">
    <source>
        <dbReference type="ARBA" id="ARBA00022989"/>
    </source>
</evidence>
<name>A0A0B0EPM3_9BACT</name>
<dbReference type="CDD" id="cd16914">
    <property type="entry name" value="EcfT"/>
    <property type="match status" value="1"/>
</dbReference>
<feature type="transmembrane region" description="Helical" evidence="6">
    <location>
        <begin position="53"/>
        <end position="72"/>
    </location>
</feature>
<protein>
    <submittedName>
        <fullName evidence="7">Cobalt ABC transporter permease component</fullName>
    </submittedName>
</protein>
<dbReference type="EMBL" id="JRYO01000075">
    <property type="protein sequence ID" value="KHE93083.1"/>
    <property type="molecule type" value="Genomic_DNA"/>
</dbReference>
<dbReference type="AlphaFoldDB" id="A0A0B0EPM3"/>
<feature type="transmembrane region" description="Helical" evidence="6">
    <location>
        <begin position="13"/>
        <end position="46"/>
    </location>
</feature>
<gene>
    <name evidence="7" type="ORF">SCABRO_01160</name>
</gene>
<dbReference type="InterPro" id="IPR051611">
    <property type="entry name" value="ECF_transporter_component"/>
</dbReference>
<evidence type="ECO:0000256" key="6">
    <source>
        <dbReference type="SAM" id="Phobius"/>
    </source>
</evidence>
<organism evidence="7 8">
    <name type="scientific">Candidatus Scalindua brodae</name>
    <dbReference type="NCBI Taxonomy" id="237368"/>
    <lineage>
        <taxon>Bacteria</taxon>
        <taxon>Pseudomonadati</taxon>
        <taxon>Planctomycetota</taxon>
        <taxon>Candidatus Brocadiia</taxon>
        <taxon>Candidatus Brocadiales</taxon>
        <taxon>Candidatus Scalinduaceae</taxon>
        <taxon>Candidatus Scalindua</taxon>
    </lineage>
</organism>
<proteinExistence type="predicted"/>
<feature type="transmembrane region" description="Helical" evidence="6">
    <location>
        <begin position="78"/>
        <end position="101"/>
    </location>
</feature>
<accession>A0A0B0EPM3</accession>
<evidence type="ECO:0000256" key="1">
    <source>
        <dbReference type="ARBA" id="ARBA00004141"/>
    </source>
</evidence>
<keyword evidence="3 6" id="KW-0812">Transmembrane</keyword>
<dbReference type="Proteomes" id="UP000030652">
    <property type="component" value="Unassembled WGS sequence"/>
</dbReference>
<dbReference type="InterPro" id="IPR003339">
    <property type="entry name" value="ABC/ECF_trnsptr_transmembrane"/>
</dbReference>
<feature type="transmembrane region" description="Helical" evidence="6">
    <location>
        <begin position="113"/>
        <end position="133"/>
    </location>
</feature>
<evidence type="ECO:0000256" key="5">
    <source>
        <dbReference type="ARBA" id="ARBA00023136"/>
    </source>
</evidence>
<comment type="caution">
    <text evidence="7">The sequence shown here is derived from an EMBL/GenBank/DDBJ whole genome shotgun (WGS) entry which is preliminary data.</text>
</comment>
<dbReference type="eggNOG" id="COG0619">
    <property type="taxonomic scope" value="Bacteria"/>
</dbReference>